<keyword evidence="7" id="KW-1185">Reference proteome</keyword>
<organism evidence="6 7">
    <name type="scientific">Actinocrinis puniceicyclus</name>
    <dbReference type="NCBI Taxonomy" id="977794"/>
    <lineage>
        <taxon>Bacteria</taxon>
        <taxon>Bacillati</taxon>
        <taxon>Actinomycetota</taxon>
        <taxon>Actinomycetes</taxon>
        <taxon>Catenulisporales</taxon>
        <taxon>Actinospicaceae</taxon>
        <taxon>Actinocrinis</taxon>
    </lineage>
</organism>
<keyword evidence="2 4" id="KW-0547">Nucleotide-binding</keyword>
<dbReference type="InterPro" id="IPR011761">
    <property type="entry name" value="ATP-grasp"/>
</dbReference>
<dbReference type="PANTHER" id="PTHR43585">
    <property type="entry name" value="FUMIPYRROLE BIOSYNTHESIS PROTEIN C"/>
    <property type="match status" value="1"/>
</dbReference>
<dbReference type="AlphaFoldDB" id="A0A8J7WV77"/>
<protein>
    <submittedName>
        <fullName evidence="6">ATP-grasp domain-containing protein</fullName>
    </submittedName>
</protein>
<dbReference type="InterPro" id="IPR052032">
    <property type="entry name" value="ATP-dep_AA_Ligase"/>
</dbReference>
<evidence type="ECO:0000313" key="7">
    <source>
        <dbReference type="Proteomes" id="UP000677913"/>
    </source>
</evidence>
<sequence length="388" mass="40851">MTLVILGANPPTARAAATLDCDVIHVQLPDAEPLDPASRETSTVFTADFKDPLAFFPFVDEFIRPRSPAAIVSITEFGMEPAAVAAERLGVTGVASDVVRATRDKLKMREALECKAPHLNPLFARGDDPAAVSRLFADGAAVVAKPVDGGGSKDVILLGRPADLPPDRRSAATLLERFAGGLEFSVEGLSLNGRHTFVGIAEKGTSDRFVEMSHLMPPLSLDSRRQRLVERAVAELLDAIALTDGPSHTEVKVDGDEVVIIETHTRLGGDGIAELVELTTGVEWRRAAVGWAVGAGLRRRQATAAAAATVFITAPPGRVTAVAPQPVLTHGSIVQWDVTVQPGDEVPPILSSFDRLGMATLTAASPGECAAAIAEFRALTIVTTQAAD</sequence>
<dbReference type="PROSITE" id="PS50975">
    <property type="entry name" value="ATP_GRASP"/>
    <property type="match status" value="1"/>
</dbReference>
<keyword evidence="3 4" id="KW-0067">ATP-binding</keyword>
<keyword evidence="1" id="KW-0436">Ligase</keyword>
<dbReference type="Proteomes" id="UP000677913">
    <property type="component" value="Unassembled WGS sequence"/>
</dbReference>
<accession>A0A8J7WV77</accession>
<proteinExistence type="predicted"/>
<evidence type="ECO:0000256" key="1">
    <source>
        <dbReference type="ARBA" id="ARBA00022598"/>
    </source>
</evidence>
<reference evidence="6" key="1">
    <citation type="submission" date="2021-04" db="EMBL/GenBank/DDBJ databases">
        <title>Genome based classification of Actinospica acidithermotolerans sp. nov., an actinobacterium isolated from an Indonesian hot spring.</title>
        <authorList>
            <person name="Kusuma A.B."/>
            <person name="Putra K.E."/>
            <person name="Nafisah S."/>
            <person name="Loh J."/>
            <person name="Nouioui I."/>
            <person name="Goodfellow M."/>
        </authorList>
    </citation>
    <scope>NUCLEOTIDE SEQUENCE</scope>
    <source>
        <strain evidence="6">DSM 45618</strain>
    </source>
</reference>
<dbReference type="GO" id="GO:0046872">
    <property type="term" value="F:metal ion binding"/>
    <property type="evidence" value="ECO:0007669"/>
    <property type="project" value="InterPro"/>
</dbReference>
<dbReference type="InterPro" id="IPR040570">
    <property type="entry name" value="LAL_C2"/>
</dbReference>
<dbReference type="Pfam" id="PF18603">
    <property type="entry name" value="LAL_C2"/>
    <property type="match status" value="1"/>
</dbReference>
<evidence type="ECO:0000256" key="4">
    <source>
        <dbReference type="PROSITE-ProRule" id="PRU00409"/>
    </source>
</evidence>
<dbReference type="PANTHER" id="PTHR43585:SF2">
    <property type="entry name" value="ATP-GRASP ENZYME FSQD"/>
    <property type="match status" value="1"/>
</dbReference>
<evidence type="ECO:0000259" key="5">
    <source>
        <dbReference type="PROSITE" id="PS50975"/>
    </source>
</evidence>
<dbReference type="GO" id="GO:0016874">
    <property type="term" value="F:ligase activity"/>
    <property type="evidence" value="ECO:0007669"/>
    <property type="project" value="UniProtKB-KW"/>
</dbReference>
<evidence type="ECO:0000256" key="2">
    <source>
        <dbReference type="ARBA" id="ARBA00022741"/>
    </source>
</evidence>
<name>A0A8J7WV77_9ACTN</name>
<dbReference type="SUPFAM" id="SSF56059">
    <property type="entry name" value="Glutathione synthetase ATP-binding domain-like"/>
    <property type="match status" value="1"/>
</dbReference>
<dbReference type="Gene3D" id="3.30.470.20">
    <property type="entry name" value="ATP-grasp fold, B domain"/>
    <property type="match status" value="1"/>
</dbReference>
<dbReference type="Gene3D" id="3.40.50.20">
    <property type="match status" value="1"/>
</dbReference>
<dbReference type="EMBL" id="JAGSXH010000100">
    <property type="protein sequence ID" value="MBS2965779.1"/>
    <property type="molecule type" value="Genomic_DNA"/>
</dbReference>
<evidence type="ECO:0000313" key="6">
    <source>
        <dbReference type="EMBL" id="MBS2965779.1"/>
    </source>
</evidence>
<evidence type="ECO:0000256" key="3">
    <source>
        <dbReference type="ARBA" id="ARBA00022840"/>
    </source>
</evidence>
<dbReference type="Pfam" id="PF13535">
    <property type="entry name" value="ATP-grasp_4"/>
    <property type="match status" value="1"/>
</dbReference>
<comment type="caution">
    <text evidence="6">The sequence shown here is derived from an EMBL/GenBank/DDBJ whole genome shotgun (WGS) entry which is preliminary data.</text>
</comment>
<dbReference type="RefSeq" id="WP_211470192.1">
    <property type="nucleotide sequence ID" value="NZ_JAGSXH010000100.1"/>
</dbReference>
<dbReference type="GO" id="GO:0005524">
    <property type="term" value="F:ATP binding"/>
    <property type="evidence" value="ECO:0007669"/>
    <property type="project" value="UniProtKB-UniRule"/>
</dbReference>
<feature type="domain" description="ATP-grasp" evidence="5">
    <location>
        <begin position="109"/>
        <end position="293"/>
    </location>
</feature>
<gene>
    <name evidence="6" type="ORF">KGA66_22190</name>
</gene>